<keyword evidence="2" id="KW-1185">Reference proteome</keyword>
<protein>
    <submittedName>
        <fullName evidence="1">DUF3465 domain-containing protein</fullName>
    </submittedName>
</protein>
<reference evidence="1" key="1">
    <citation type="submission" date="2020-10" db="EMBL/GenBank/DDBJ databases">
        <title>Ca. Dormibacterota MAGs.</title>
        <authorList>
            <person name="Montgomery K."/>
        </authorList>
    </citation>
    <scope>NUCLEOTIDE SEQUENCE [LARGE SCALE GENOMIC DNA]</scope>
    <source>
        <strain evidence="1">SC8812_S17_10</strain>
    </source>
</reference>
<gene>
    <name evidence="1" type="ORF">JF922_25735</name>
</gene>
<evidence type="ECO:0000313" key="1">
    <source>
        <dbReference type="EMBL" id="MBJ7601463.1"/>
    </source>
</evidence>
<evidence type="ECO:0000313" key="2">
    <source>
        <dbReference type="Proteomes" id="UP000612893"/>
    </source>
</evidence>
<dbReference type="AlphaFoldDB" id="A0A934KF83"/>
<dbReference type="EMBL" id="JAEKNR010000246">
    <property type="protein sequence ID" value="MBJ7601463.1"/>
    <property type="molecule type" value="Genomic_DNA"/>
</dbReference>
<dbReference type="Proteomes" id="UP000612893">
    <property type="component" value="Unassembled WGS sequence"/>
</dbReference>
<accession>A0A934KF83</accession>
<proteinExistence type="predicted"/>
<organism evidence="1 2">
    <name type="scientific">Candidatus Nephthysia bennettiae</name>
    <dbReference type="NCBI Taxonomy" id="3127016"/>
    <lineage>
        <taxon>Bacteria</taxon>
        <taxon>Bacillati</taxon>
        <taxon>Candidatus Dormiibacterota</taxon>
        <taxon>Candidatus Dormibacteria</taxon>
        <taxon>Candidatus Dormibacterales</taxon>
        <taxon>Candidatus Dormibacteraceae</taxon>
        <taxon>Candidatus Nephthysia</taxon>
    </lineage>
</organism>
<comment type="caution">
    <text evidence="1">The sequence shown here is derived from an EMBL/GenBank/DDBJ whole genome shotgun (WGS) entry which is preliminary data.</text>
</comment>
<name>A0A934KF83_9BACT</name>
<sequence>MTFHGRLTSEPAPVGTHEHLLVSDPFGDRLEVDHNTGLAPWVPAHKGDDVIVRGQLYIDAPGRAGVHCTHARTSSGCPVPGWVELRGQYYE</sequence>
<dbReference type="RefSeq" id="WP_338205703.1">
    <property type="nucleotide sequence ID" value="NZ_JAEKNR010000246.1"/>
</dbReference>